<organism evidence="2">
    <name type="scientific">Amblyomma cajennense</name>
    <name type="common">Cayenne tick</name>
    <name type="synonym">Acarus cajennensis</name>
    <dbReference type="NCBI Taxonomy" id="34607"/>
    <lineage>
        <taxon>Eukaryota</taxon>
        <taxon>Metazoa</taxon>
        <taxon>Ecdysozoa</taxon>
        <taxon>Arthropoda</taxon>
        <taxon>Chelicerata</taxon>
        <taxon>Arachnida</taxon>
        <taxon>Acari</taxon>
        <taxon>Parasitiformes</taxon>
        <taxon>Ixodida</taxon>
        <taxon>Ixodoidea</taxon>
        <taxon>Ixodidae</taxon>
        <taxon>Amblyomminae</taxon>
        <taxon>Amblyomma</taxon>
    </lineage>
</organism>
<proteinExistence type="evidence at transcript level"/>
<name>A0A023FN35_AMBCJ</name>
<reference evidence="2" key="1">
    <citation type="submission" date="2014-03" db="EMBL/GenBank/DDBJ databases">
        <title>The sialotranscriptome of Amblyomma triste, Amblyomma parvum and Amblyomma cajennense ticks, uncovered by 454-based RNA-seq.</title>
        <authorList>
            <person name="Garcia G.R."/>
            <person name="Gardinassi L.G."/>
            <person name="Ribeiro J.M."/>
            <person name="Anatriello E."/>
            <person name="Ferreira B.R."/>
            <person name="Moreira H.N."/>
            <person name="Mafra C."/>
            <person name="Olegario M.M."/>
            <person name="Szabo P.J."/>
            <person name="Miranda-Santos I.K."/>
            <person name="Maruyama S.R."/>
        </authorList>
    </citation>
    <scope>NUCLEOTIDE SEQUENCE</scope>
    <source>
        <strain evidence="2">Uberlandia</strain>
        <tissue evidence="2">Salivary glands</tissue>
    </source>
</reference>
<feature type="compositionally biased region" description="Gly residues" evidence="1">
    <location>
        <begin position="29"/>
        <end position="41"/>
    </location>
</feature>
<dbReference type="EMBL" id="GBBK01001316">
    <property type="protein sequence ID" value="JAC23166.1"/>
    <property type="molecule type" value="mRNA"/>
</dbReference>
<dbReference type="AlphaFoldDB" id="A0A023FN35"/>
<sequence length="130" mass="13442">MPSSGKSRRHRKNRPSDSKHNKQHNKNGGNNGSAGGGGGGPAVTAALAQSPVTSPMEETALPLMVEGGGKPDEELLSTAAVVEMAGPPLPADAAMMEVAGTPSDEDDPAFNAFNYWKTPFPDVNADVIME</sequence>
<feature type="compositionally biased region" description="Basic residues" evidence="1">
    <location>
        <begin position="1"/>
        <end position="13"/>
    </location>
</feature>
<feature type="region of interest" description="Disordered" evidence="1">
    <location>
        <begin position="1"/>
        <end position="59"/>
    </location>
</feature>
<evidence type="ECO:0008006" key="3">
    <source>
        <dbReference type="Google" id="ProtNLM"/>
    </source>
</evidence>
<evidence type="ECO:0000313" key="2">
    <source>
        <dbReference type="EMBL" id="JAC23166.1"/>
    </source>
</evidence>
<accession>A0A023FN35</accession>
<evidence type="ECO:0000256" key="1">
    <source>
        <dbReference type="SAM" id="MobiDB-lite"/>
    </source>
</evidence>
<protein>
    <recommendedName>
        <fullName evidence="3">Mucin</fullName>
    </recommendedName>
</protein>